<dbReference type="PANTHER" id="PTHR30086">
    <property type="entry name" value="ARGININE EXPORTER PROTEIN ARGO"/>
    <property type="match status" value="1"/>
</dbReference>
<feature type="transmembrane region" description="Helical" evidence="6">
    <location>
        <begin position="69"/>
        <end position="87"/>
    </location>
</feature>
<dbReference type="GO" id="GO:0005886">
    <property type="term" value="C:plasma membrane"/>
    <property type="evidence" value="ECO:0007669"/>
    <property type="project" value="UniProtKB-SubCell"/>
</dbReference>
<protein>
    <submittedName>
        <fullName evidence="7">LysE family translocator</fullName>
    </submittedName>
</protein>
<keyword evidence="5 6" id="KW-0472">Membrane</keyword>
<organism evidence="7 8">
    <name type="scientific">SAR86 cluster bacterium</name>
    <dbReference type="NCBI Taxonomy" id="2030880"/>
    <lineage>
        <taxon>Bacteria</taxon>
        <taxon>Pseudomonadati</taxon>
        <taxon>Pseudomonadota</taxon>
        <taxon>Gammaproteobacteria</taxon>
        <taxon>SAR86 cluster</taxon>
    </lineage>
</organism>
<dbReference type="Pfam" id="PF01810">
    <property type="entry name" value="LysE"/>
    <property type="match status" value="1"/>
</dbReference>
<dbReference type="EMBL" id="QOPE01000033">
    <property type="protein sequence ID" value="RCL39961.1"/>
    <property type="molecule type" value="Genomic_DNA"/>
</dbReference>
<dbReference type="InterPro" id="IPR001123">
    <property type="entry name" value="LeuE-type"/>
</dbReference>
<keyword evidence="2" id="KW-1003">Cell membrane</keyword>
<evidence type="ECO:0000256" key="2">
    <source>
        <dbReference type="ARBA" id="ARBA00022475"/>
    </source>
</evidence>
<feature type="transmembrane region" description="Helical" evidence="6">
    <location>
        <begin position="141"/>
        <end position="163"/>
    </location>
</feature>
<keyword evidence="4 6" id="KW-1133">Transmembrane helix</keyword>
<sequence length="196" mass="21561">MILLSLIAHLLAVASPGPDTFIVMRQTLASGFKAGLSSAIGIGLGILIHCSLALYGLSALILSDPIGSYIPYIGSIYLIFLGVQSVASRNISLEDNKNTLDRRSLLIGFFTNILNLKAFIFFVSLFSALTLRYTTYEISWLIIYFSLATTAWFIFLAYFLSIPSIKKIYTDKVSLINKILGIILIIMGLLVLINIL</sequence>
<proteinExistence type="predicted"/>
<evidence type="ECO:0000256" key="6">
    <source>
        <dbReference type="SAM" id="Phobius"/>
    </source>
</evidence>
<evidence type="ECO:0000256" key="3">
    <source>
        <dbReference type="ARBA" id="ARBA00022692"/>
    </source>
</evidence>
<comment type="subcellular location">
    <subcellularLocation>
        <location evidence="1">Cell membrane</location>
        <topology evidence="1">Multi-pass membrane protein</topology>
    </subcellularLocation>
</comment>
<dbReference type="AlphaFoldDB" id="A0A368BRT4"/>
<feature type="transmembrane region" description="Helical" evidence="6">
    <location>
        <begin position="175"/>
        <end position="195"/>
    </location>
</feature>
<comment type="caution">
    <text evidence="7">The sequence shown here is derived from an EMBL/GenBank/DDBJ whole genome shotgun (WGS) entry which is preliminary data.</text>
</comment>
<keyword evidence="3 6" id="KW-0812">Transmembrane</keyword>
<dbReference type="GO" id="GO:0015171">
    <property type="term" value="F:amino acid transmembrane transporter activity"/>
    <property type="evidence" value="ECO:0007669"/>
    <property type="project" value="TreeGrafter"/>
</dbReference>
<evidence type="ECO:0000313" key="7">
    <source>
        <dbReference type="EMBL" id="RCL39961.1"/>
    </source>
</evidence>
<reference evidence="7 8" key="1">
    <citation type="journal article" date="2018" name="Microbiome">
        <title>Fine metagenomic profile of the Mediterranean stratified and mixed water columns revealed by assembly and recruitment.</title>
        <authorList>
            <person name="Haro-Moreno J.M."/>
            <person name="Lopez-Perez M."/>
            <person name="De La Torre J.R."/>
            <person name="Picazo A."/>
            <person name="Camacho A."/>
            <person name="Rodriguez-Valera F."/>
        </authorList>
    </citation>
    <scope>NUCLEOTIDE SEQUENCE [LARGE SCALE GENOMIC DNA]</scope>
    <source>
        <strain evidence="7">MED-G82</strain>
    </source>
</reference>
<evidence type="ECO:0000256" key="5">
    <source>
        <dbReference type="ARBA" id="ARBA00023136"/>
    </source>
</evidence>
<feature type="transmembrane region" description="Helical" evidence="6">
    <location>
        <begin position="107"/>
        <end position="129"/>
    </location>
</feature>
<dbReference type="PANTHER" id="PTHR30086:SF21">
    <property type="entry name" value="TRANSPORT PROTEIN"/>
    <property type="match status" value="1"/>
</dbReference>
<dbReference type="Proteomes" id="UP000253307">
    <property type="component" value="Unassembled WGS sequence"/>
</dbReference>
<accession>A0A368BRT4</accession>
<evidence type="ECO:0000256" key="4">
    <source>
        <dbReference type="ARBA" id="ARBA00022989"/>
    </source>
</evidence>
<feature type="transmembrane region" description="Helical" evidence="6">
    <location>
        <begin position="40"/>
        <end position="62"/>
    </location>
</feature>
<evidence type="ECO:0000313" key="8">
    <source>
        <dbReference type="Proteomes" id="UP000253307"/>
    </source>
</evidence>
<evidence type="ECO:0000256" key="1">
    <source>
        <dbReference type="ARBA" id="ARBA00004651"/>
    </source>
</evidence>
<gene>
    <name evidence="7" type="ORF">DBW96_03965</name>
</gene>
<name>A0A368BRT4_9GAMM</name>